<reference evidence="2" key="1">
    <citation type="submission" date="2020-05" db="EMBL/GenBank/DDBJ databases">
        <title>WGS assembly of Panicum virgatum.</title>
        <authorList>
            <person name="Lovell J.T."/>
            <person name="Jenkins J."/>
            <person name="Shu S."/>
            <person name="Juenger T.E."/>
            <person name="Schmutz J."/>
        </authorList>
    </citation>
    <scope>NUCLEOTIDE SEQUENCE</scope>
    <source>
        <strain evidence="2">AP13</strain>
    </source>
</reference>
<dbReference type="AlphaFoldDB" id="A0A8T0W0I9"/>
<accession>A0A8T0W0I9</accession>
<feature type="compositionally biased region" description="Low complexity" evidence="1">
    <location>
        <begin position="40"/>
        <end position="54"/>
    </location>
</feature>
<evidence type="ECO:0000256" key="1">
    <source>
        <dbReference type="SAM" id="MobiDB-lite"/>
    </source>
</evidence>
<comment type="caution">
    <text evidence="2">The sequence shown here is derived from an EMBL/GenBank/DDBJ whole genome shotgun (WGS) entry which is preliminary data.</text>
</comment>
<organism evidence="2 3">
    <name type="scientific">Panicum virgatum</name>
    <name type="common">Blackwell switchgrass</name>
    <dbReference type="NCBI Taxonomy" id="38727"/>
    <lineage>
        <taxon>Eukaryota</taxon>
        <taxon>Viridiplantae</taxon>
        <taxon>Streptophyta</taxon>
        <taxon>Embryophyta</taxon>
        <taxon>Tracheophyta</taxon>
        <taxon>Spermatophyta</taxon>
        <taxon>Magnoliopsida</taxon>
        <taxon>Liliopsida</taxon>
        <taxon>Poales</taxon>
        <taxon>Poaceae</taxon>
        <taxon>PACMAD clade</taxon>
        <taxon>Panicoideae</taxon>
        <taxon>Panicodae</taxon>
        <taxon>Paniceae</taxon>
        <taxon>Panicinae</taxon>
        <taxon>Panicum</taxon>
        <taxon>Panicum sect. Hiantes</taxon>
    </lineage>
</organism>
<feature type="compositionally biased region" description="Basic residues" evidence="1">
    <location>
        <begin position="206"/>
        <end position="216"/>
    </location>
</feature>
<feature type="compositionally biased region" description="Gly residues" evidence="1">
    <location>
        <begin position="155"/>
        <end position="184"/>
    </location>
</feature>
<dbReference type="EMBL" id="CM029040">
    <property type="protein sequence ID" value="KAG2637019.1"/>
    <property type="molecule type" value="Genomic_DNA"/>
</dbReference>
<evidence type="ECO:0000313" key="3">
    <source>
        <dbReference type="Proteomes" id="UP000823388"/>
    </source>
</evidence>
<feature type="compositionally biased region" description="Basic residues" evidence="1">
    <location>
        <begin position="27"/>
        <end position="39"/>
    </location>
</feature>
<feature type="compositionally biased region" description="Basic and acidic residues" evidence="1">
    <location>
        <begin position="95"/>
        <end position="110"/>
    </location>
</feature>
<protein>
    <submittedName>
        <fullName evidence="2">Uncharacterized protein</fullName>
    </submittedName>
</protein>
<keyword evidence="3" id="KW-1185">Reference proteome</keyword>
<dbReference type="Proteomes" id="UP000823388">
    <property type="component" value="Chromosome 2N"/>
</dbReference>
<gene>
    <name evidence="2" type="ORF">PVAP13_2NG490106</name>
</gene>
<feature type="compositionally biased region" description="Basic residues" evidence="1">
    <location>
        <begin position="55"/>
        <end position="90"/>
    </location>
</feature>
<feature type="region of interest" description="Disordered" evidence="1">
    <location>
        <begin position="1"/>
        <end position="216"/>
    </location>
</feature>
<name>A0A8T0W0I9_PANVG</name>
<proteinExistence type="predicted"/>
<sequence length="216" mass="23569">MARTGEQQRRALPPAGAENEGHPPGRWARRPGPARRARWARQPVQRPARGPWVRRPARRARQARRHARRQGRRRPARRARRRPQRRRRRPSLLSRRPELAQRRGMQERPLARRRAASSIGRGGGSLEPWPCRAGSRVGDAKRRGVGGRGDAKGGSAVGSGGRGCARGGGGQGRPGGGISGGGVLGRRWREEWVGEGLDDGEGRGGKPGRRRPSSGG</sequence>
<evidence type="ECO:0000313" key="2">
    <source>
        <dbReference type="EMBL" id="KAG2637019.1"/>
    </source>
</evidence>